<keyword evidence="1" id="KW-0812">Transmembrane</keyword>
<evidence type="ECO:0000313" key="3">
    <source>
        <dbReference type="Proteomes" id="UP000613208"/>
    </source>
</evidence>
<keyword evidence="1" id="KW-0472">Membrane</keyword>
<keyword evidence="3" id="KW-1185">Reference proteome</keyword>
<evidence type="ECO:0000313" key="2">
    <source>
        <dbReference type="EMBL" id="GFO84342.1"/>
    </source>
</evidence>
<name>A0A916Q4R5_9FIRM</name>
<comment type="caution">
    <text evidence="2">The sequence shown here is derived from an EMBL/GenBank/DDBJ whole genome shotgun (WGS) entry which is preliminary data.</text>
</comment>
<proteinExistence type="predicted"/>
<evidence type="ECO:0008006" key="4">
    <source>
        <dbReference type="Google" id="ProtNLM"/>
    </source>
</evidence>
<accession>A0A916Q4R5</accession>
<protein>
    <recommendedName>
        <fullName evidence="4">DUF5412 domain-containing protein</fullName>
    </recommendedName>
</protein>
<sequence length="118" mass="13912">MKKIIKIVLIVCICIGAGIGYIFYYFMWDTQSVKKGEQLRSVESPEGNYIANIYHGTGGATVDFSTIVEIEKKDSEKKKNIYFQYHCEDVKLKWISEEEVEIDHKKMNIFRDVYDYRH</sequence>
<keyword evidence="1" id="KW-1133">Transmembrane helix</keyword>
<dbReference type="RefSeq" id="WP_201310090.1">
    <property type="nucleotide sequence ID" value="NZ_BLYI01000014.1"/>
</dbReference>
<evidence type="ECO:0000256" key="1">
    <source>
        <dbReference type="SAM" id="Phobius"/>
    </source>
</evidence>
<organism evidence="2 3">
    <name type="scientific">Anaerostipes butyraticus</name>
    <dbReference type="NCBI Taxonomy" id="645466"/>
    <lineage>
        <taxon>Bacteria</taxon>
        <taxon>Bacillati</taxon>
        <taxon>Bacillota</taxon>
        <taxon>Clostridia</taxon>
        <taxon>Lachnospirales</taxon>
        <taxon>Lachnospiraceae</taxon>
        <taxon>Anaerostipes</taxon>
    </lineage>
</organism>
<dbReference type="AlphaFoldDB" id="A0A916Q4R5"/>
<feature type="transmembrane region" description="Helical" evidence="1">
    <location>
        <begin position="7"/>
        <end position="28"/>
    </location>
</feature>
<dbReference type="Proteomes" id="UP000613208">
    <property type="component" value="Unassembled WGS sequence"/>
</dbReference>
<reference evidence="2" key="1">
    <citation type="submission" date="2020-06" db="EMBL/GenBank/DDBJ databases">
        <title>Characterization of fructooligosaccharide metabolism and fructooligosaccharide-degrading enzymes in human commensal butyrate producers.</title>
        <authorList>
            <person name="Tanno H."/>
            <person name="Fujii T."/>
            <person name="Hirano K."/>
            <person name="Maeno S."/>
            <person name="Tonozuka T."/>
            <person name="Sakamoto M."/>
            <person name="Ohkuma M."/>
            <person name="Tochio T."/>
            <person name="Endo A."/>
        </authorList>
    </citation>
    <scope>NUCLEOTIDE SEQUENCE</scope>
    <source>
        <strain evidence="2">JCM 17466</strain>
    </source>
</reference>
<gene>
    <name evidence="2" type="ORF">ANBU17_06890</name>
</gene>
<dbReference type="InterPro" id="IPR035406">
    <property type="entry name" value="DUF5412"/>
</dbReference>
<dbReference type="EMBL" id="BLYI01000014">
    <property type="protein sequence ID" value="GFO84342.1"/>
    <property type="molecule type" value="Genomic_DNA"/>
</dbReference>
<dbReference type="Pfam" id="PF17428">
    <property type="entry name" value="DUF5412"/>
    <property type="match status" value="1"/>
</dbReference>